<feature type="non-terminal residue" evidence="2">
    <location>
        <position position="61"/>
    </location>
</feature>
<gene>
    <name evidence="2" type="ORF">DFH08DRAFT_665005</name>
</gene>
<evidence type="ECO:0000256" key="1">
    <source>
        <dbReference type="SAM" id="SignalP"/>
    </source>
</evidence>
<evidence type="ECO:0000313" key="3">
    <source>
        <dbReference type="Proteomes" id="UP001218218"/>
    </source>
</evidence>
<dbReference type="Proteomes" id="UP001218218">
    <property type="component" value="Unassembled WGS sequence"/>
</dbReference>
<dbReference type="AlphaFoldDB" id="A0AAD6ZC03"/>
<organism evidence="2 3">
    <name type="scientific">Mycena albidolilacea</name>
    <dbReference type="NCBI Taxonomy" id="1033008"/>
    <lineage>
        <taxon>Eukaryota</taxon>
        <taxon>Fungi</taxon>
        <taxon>Dikarya</taxon>
        <taxon>Basidiomycota</taxon>
        <taxon>Agaricomycotina</taxon>
        <taxon>Agaricomycetes</taxon>
        <taxon>Agaricomycetidae</taxon>
        <taxon>Agaricales</taxon>
        <taxon>Marasmiineae</taxon>
        <taxon>Mycenaceae</taxon>
        <taxon>Mycena</taxon>
    </lineage>
</organism>
<comment type="caution">
    <text evidence="2">The sequence shown here is derived from an EMBL/GenBank/DDBJ whole genome shotgun (WGS) entry which is preliminary data.</text>
</comment>
<dbReference type="EMBL" id="JARIHO010000063">
    <property type="protein sequence ID" value="KAJ7315152.1"/>
    <property type="molecule type" value="Genomic_DNA"/>
</dbReference>
<keyword evidence="3" id="KW-1185">Reference proteome</keyword>
<accession>A0AAD6ZC03</accession>
<evidence type="ECO:0000313" key="2">
    <source>
        <dbReference type="EMBL" id="KAJ7315152.1"/>
    </source>
</evidence>
<feature type="chain" id="PRO_5042047992" evidence="1">
    <location>
        <begin position="24"/>
        <end position="61"/>
    </location>
</feature>
<name>A0AAD6ZC03_9AGAR</name>
<keyword evidence="1" id="KW-0732">Signal</keyword>
<protein>
    <submittedName>
        <fullName evidence="2">Uncharacterized protein</fullName>
    </submittedName>
</protein>
<feature type="signal peptide" evidence="1">
    <location>
        <begin position="1"/>
        <end position="23"/>
    </location>
</feature>
<proteinExistence type="predicted"/>
<sequence length="61" mass="7391">MHRGTRLRRLFIMLLLFSDPSDPKKLWEDFCEDICDDLDHHPRRMAFENPSESDVYDYGLF</sequence>
<reference evidence="2" key="1">
    <citation type="submission" date="2023-03" db="EMBL/GenBank/DDBJ databases">
        <title>Massive genome expansion in bonnet fungi (Mycena s.s.) driven by repeated elements and novel gene families across ecological guilds.</title>
        <authorList>
            <consortium name="Lawrence Berkeley National Laboratory"/>
            <person name="Harder C.B."/>
            <person name="Miyauchi S."/>
            <person name="Viragh M."/>
            <person name="Kuo A."/>
            <person name="Thoen E."/>
            <person name="Andreopoulos B."/>
            <person name="Lu D."/>
            <person name="Skrede I."/>
            <person name="Drula E."/>
            <person name="Henrissat B."/>
            <person name="Morin E."/>
            <person name="Kohler A."/>
            <person name="Barry K."/>
            <person name="LaButti K."/>
            <person name="Morin E."/>
            <person name="Salamov A."/>
            <person name="Lipzen A."/>
            <person name="Mereny Z."/>
            <person name="Hegedus B."/>
            <person name="Baldrian P."/>
            <person name="Stursova M."/>
            <person name="Weitz H."/>
            <person name="Taylor A."/>
            <person name="Grigoriev I.V."/>
            <person name="Nagy L.G."/>
            <person name="Martin F."/>
            <person name="Kauserud H."/>
        </authorList>
    </citation>
    <scope>NUCLEOTIDE SEQUENCE</scope>
    <source>
        <strain evidence="2">CBHHK002</strain>
    </source>
</reference>